<organism evidence="2 3">
    <name type="scientific">Pseudocalidococcus azoricus BACA0444</name>
    <dbReference type="NCBI Taxonomy" id="2918990"/>
    <lineage>
        <taxon>Bacteria</taxon>
        <taxon>Bacillati</taxon>
        <taxon>Cyanobacteriota</taxon>
        <taxon>Cyanophyceae</taxon>
        <taxon>Acaryochloridales</taxon>
        <taxon>Thermosynechococcaceae</taxon>
        <taxon>Pseudocalidococcus</taxon>
        <taxon>Pseudocalidococcus azoricus</taxon>
    </lineage>
</organism>
<protein>
    <submittedName>
        <fullName evidence="2">Photosystem I protein PsaX</fullName>
    </submittedName>
</protein>
<evidence type="ECO:0000313" key="2">
    <source>
        <dbReference type="EMBL" id="MDS3862169.1"/>
    </source>
</evidence>
<keyword evidence="3" id="KW-1185">Reference proteome</keyword>
<evidence type="ECO:0000256" key="1">
    <source>
        <dbReference type="SAM" id="Phobius"/>
    </source>
</evidence>
<gene>
    <name evidence="2" type="primary">psaX</name>
    <name evidence="2" type="ORF">RIF25_15310</name>
</gene>
<dbReference type="Pfam" id="PF08078">
    <property type="entry name" value="PsaX"/>
    <property type="match status" value="1"/>
</dbReference>
<dbReference type="InterPro" id="IPR012986">
    <property type="entry name" value="PSI_PsaX"/>
</dbReference>
<name>A0AAE4JZI7_9CYAN</name>
<dbReference type="EMBL" id="JAVMIP010000023">
    <property type="protein sequence ID" value="MDS3862169.1"/>
    <property type="molecule type" value="Genomic_DNA"/>
</dbReference>
<sequence>MATKTTKTAKPTYTFRASWAVLLLIINFVVAGYYFGVIK</sequence>
<keyword evidence="1" id="KW-0812">Transmembrane</keyword>
<dbReference type="RefSeq" id="WP_015125712.1">
    <property type="nucleotide sequence ID" value="NZ_JAVMIP010000023.1"/>
</dbReference>
<reference evidence="3" key="1">
    <citation type="submission" date="2023-07" db="EMBL/GenBank/DDBJ databases">
        <authorList>
            <person name="Luz R."/>
            <person name="Cordeiro R."/>
            <person name="Fonseca A."/>
            <person name="Goncalves V."/>
        </authorList>
    </citation>
    <scope>NUCLEOTIDE SEQUENCE [LARGE SCALE GENOMIC DNA]</scope>
    <source>
        <strain evidence="3">BACA0444</strain>
    </source>
</reference>
<dbReference type="InterPro" id="IPR036243">
    <property type="entry name" value="PSI_PsaX_sf"/>
</dbReference>
<keyword evidence="1" id="KW-1133">Transmembrane helix</keyword>
<proteinExistence type="predicted"/>
<keyword evidence="1" id="KW-0472">Membrane</keyword>
<dbReference type="SUPFAM" id="SSF81552">
    <property type="entry name" value="Subunit PsaX of photosystem I reaction centre"/>
    <property type="match status" value="1"/>
</dbReference>
<evidence type="ECO:0000313" key="3">
    <source>
        <dbReference type="Proteomes" id="UP001268256"/>
    </source>
</evidence>
<dbReference type="AlphaFoldDB" id="A0AAE4JZI7"/>
<accession>A0AAE4JZI7</accession>
<dbReference type="Proteomes" id="UP001268256">
    <property type="component" value="Unassembled WGS sequence"/>
</dbReference>
<feature type="transmembrane region" description="Helical" evidence="1">
    <location>
        <begin position="17"/>
        <end position="36"/>
    </location>
</feature>
<comment type="caution">
    <text evidence="2">The sequence shown here is derived from an EMBL/GenBank/DDBJ whole genome shotgun (WGS) entry which is preliminary data.</text>
</comment>